<evidence type="ECO:0000313" key="2">
    <source>
        <dbReference type="EMBL" id="MEZ3166630.1"/>
    </source>
</evidence>
<protein>
    <submittedName>
        <fullName evidence="2">Helix-turn-helix domain-containing protein</fullName>
    </submittedName>
</protein>
<feature type="compositionally biased region" description="Basic and acidic residues" evidence="1">
    <location>
        <begin position="1"/>
        <end position="13"/>
    </location>
</feature>
<dbReference type="Proteomes" id="UP001567571">
    <property type="component" value="Unassembled WGS sequence"/>
</dbReference>
<evidence type="ECO:0000313" key="3">
    <source>
        <dbReference type="Proteomes" id="UP001567571"/>
    </source>
</evidence>
<name>A0ABV4IL39_9EURY</name>
<feature type="region of interest" description="Disordered" evidence="1">
    <location>
        <begin position="1"/>
        <end position="67"/>
    </location>
</feature>
<gene>
    <name evidence="2" type="ORF">ABNG02_04740</name>
</gene>
<sequence>MSKTQSEDERNAQRTDSNSGSPSEADHREQPDNLSSNFSEYSDEKLAEMSESALKTGSIEELEQARKRSLQRAKVARLARQYESIQSTGSVKQLKQARQRSLRGYTDEEFARRCRRARGESVNSERVSPVTATDEQPAPPALADYELKQVICEEFGKEGWSVMKPLLATHATLLLDDIESSRAMMVEGQSGVGKTMLLKTFGDLNEQFCRRSDVTPASFVSAGGSNSDNDSTNNDLLPLLEGRTLAVGDAQTLFAGSERTVESTWRKLARIMDGDGYYRQTATGGKVGYDDIRFNFIGATTPLSPRAWKMMGNVGQRLLLVQWPDEDYDGDWLCSVVEGGEHQPIERGRDAVQEFLQDLWNYHGGTESVTWTDDSIRKNVRVPIQRLARVVAHARGSVHDGAVQIEAPKRIGKLLHDLARGHALIHGRTHLELEDVEACGRVALSTMPAKRRGIVRALLDPNRDDPLTAGDVEMILDVSRPTARNRIDEMVALGIGDVVEETGRGGTTKAVVVNAEFRWPDGIAFPDF</sequence>
<accession>A0ABV4IL39</accession>
<dbReference type="RefSeq" id="WP_343780035.1">
    <property type="nucleotide sequence ID" value="NZ_BAAADQ010000015.1"/>
</dbReference>
<proteinExistence type="predicted"/>
<evidence type="ECO:0000256" key="1">
    <source>
        <dbReference type="SAM" id="MobiDB-lite"/>
    </source>
</evidence>
<comment type="caution">
    <text evidence="2">The sequence shown here is derived from an EMBL/GenBank/DDBJ whole genome shotgun (WGS) entry which is preliminary data.</text>
</comment>
<keyword evidence="3" id="KW-1185">Reference proteome</keyword>
<organism evidence="2 3">
    <name type="scientific">Halorubrum ejinorense</name>
    <dbReference type="NCBI Taxonomy" id="425309"/>
    <lineage>
        <taxon>Archaea</taxon>
        <taxon>Methanobacteriati</taxon>
        <taxon>Methanobacteriota</taxon>
        <taxon>Stenosarchaea group</taxon>
        <taxon>Halobacteria</taxon>
        <taxon>Halobacteriales</taxon>
        <taxon>Haloferacaceae</taxon>
        <taxon>Halorubrum</taxon>
    </lineage>
</organism>
<dbReference type="EMBL" id="JBEDNW010000002">
    <property type="protein sequence ID" value="MEZ3166630.1"/>
    <property type="molecule type" value="Genomic_DNA"/>
</dbReference>
<reference evidence="2 3" key="1">
    <citation type="submission" date="2024-06" db="EMBL/GenBank/DDBJ databases">
        <title>Halorubrum miltondacostae sp. nov., a potential PHA producer isolated from an inland solar saltern in Rio Maior, Portugal.</title>
        <authorList>
            <person name="Albuquerque L."/>
            <person name="Viver T."/>
            <person name="Barroso C."/>
            <person name="Claudino R."/>
            <person name="Galvan M."/>
            <person name="Simoes G."/>
            <person name="Lobo Da Cunha A."/>
            <person name="Egas C."/>
        </authorList>
    </citation>
    <scope>NUCLEOTIDE SEQUENCE [LARGE SCALE GENOMIC DNA]</scope>
    <source>
        <strain evidence="2 3">DSM 18646</strain>
    </source>
</reference>